<dbReference type="InterPro" id="IPR025734">
    <property type="entry name" value="EspG"/>
</dbReference>
<accession>A0A931I7T5</accession>
<reference evidence="6" key="1">
    <citation type="submission" date="2020-11" db="EMBL/GenBank/DDBJ databases">
        <title>Nocardia NEAU-351.nov., a novel actinomycete isolated from the cow dung.</title>
        <authorList>
            <person name="Zhang X."/>
        </authorList>
    </citation>
    <scope>NUCLEOTIDE SEQUENCE</scope>
    <source>
        <strain evidence="6">NEAU-351</strain>
    </source>
</reference>
<evidence type="ECO:0000256" key="2">
    <source>
        <dbReference type="ARBA" id="ARBA00006411"/>
    </source>
</evidence>
<proteinExistence type="inferred from homology"/>
<feature type="compositionally biased region" description="Basic and acidic residues" evidence="5">
    <location>
        <begin position="150"/>
        <end position="165"/>
    </location>
</feature>
<evidence type="ECO:0000256" key="1">
    <source>
        <dbReference type="ARBA" id="ARBA00004496"/>
    </source>
</evidence>
<keyword evidence="7" id="KW-1185">Reference proteome</keyword>
<comment type="similarity">
    <text evidence="2">Belongs to the EspG family.</text>
</comment>
<dbReference type="EMBL" id="JADMLG010000002">
    <property type="protein sequence ID" value="MBH0775856.1"/>
    <property type="molecule type" value="Genomic_DNA"/>
</dbReference>
<organism evidence="6 7">
    <name type="scientific">Nocardia bovistercoris</name>
    <dbReference type="NCBI Taxonomy" id="2785916"/>
    <lineage>
        <taxon>Bacteria</taxon>
        <taxon>Bacillati</taxon>
        <taxon>Actinomycetota</taxon>
        <taxon>Actinomycetes</taxon>
        <taxon>Mycobacteriales</taxon>
        <taxon>Nocardiaceae</taxon>
        <taxon>Nocardia</taxon>
    </lineage>
</organism>
<comment type="subcellular location">
    <subcellularLocation>
        <location evidence="1">Cytoplasm</location>
    </subcellularLocation>
</comment>
<dbReference type="RefSeq" id="WP_196148170.1">
    <property type="nucleotide sequence ID" value="NZ_JADMLG010000002.1"/>
</dbReference>
<dbReference type="Proteomes" id="UP000655751">
    <property type="component" value="Unassembled WGS sequence"/>
</dbReference>
<comment type="caution">
    <text evidence="6">The sequence shown here is derived from an EMBL/GenBank/DDBJ whole genome shotgun (WGS) entry which is preliminary data.</text>
</comment>
<dbReference type="Pfam" id="PF14011">
    <property type="entry name" value="ESX-1_EspG"/>
    <property type="match status" value="1"/>
</dbReference>
<sequence>MAEWLWEPDDFAALWYGHAHDRFPSPLRYTSRFTTRDEARAHRTAVRARYSAAELDEIRLATHTLGTSRVRVEILGGTCRHKRSTGRDDLREYRIIGARTDYHAVTLMQSGTEHEHGPIRLRLLRPEQLPTRVAAEIPSCAPGKAAPETFHPDDLDPPRDRYLRDNARNTPRERYRRLVARPADGGGTAVLLTGLPHAQSAPSEVMQWHDITDDGRYTELRGTHITVRPTTFADLGAHFTNWFDKAWQRLHPGDEW</sequence>
<evidence type="ECO:0000256" key="3">
    <source>
        <dbReference type="ARBA" id="ARBA00022490"/>
    </source>
</evidence>
<evidence type="ECO:0000256" key="5">
    <source>
        <dbReference type="SAM" id="MobiDB-lite"/>
    </source>
</evidence>
<evidence type="ECO:0000313" key="6">
    <source>
        <dbReference type="EMBL" id="MBH0775856.1"/>
    </source>
</evidence>
<evidence type="ECO:0000313" key="7">
    <source>
        <dbReference type="Proteomes" id="UP000655751"/>
    </source>
</evidence>
<gene>
    <name evidence="6" type="ORF">IT779_06105</name>
</gene>
<protein>
    <submittedName>
        <fullName evidence="6">ESX secretion-associated protein EspG</fullName>
    </submittedName>
</protein>
<feature type="region of interest" description="Disordered" evidence="5">
    <location>
        <begin position="141"/>
        <end position="165"/>
    </location>
</feature>
<evidence type="ECO:0000256" key="4">
    <source>
        <dbReference type="ARBA" id="ARBA00023186"/>
    </source>
</evidence>
<keyword evidence="3" id="KW-0963">Cytoplasm</keyword>
<name>A0A931I7T5_9NOCA</name>
<dbReference type="AlphaFoldDB" id="A0A931I7T5"/>
<keyword evidence="4" id="KW-0143">Chaperone</keyword>